<proteinExistence type="predicted"/>
<feature type="non-terminal residue" evidence="1">
    <location>
        <position position="1"/>
    </location>
</feature>
<reference evidence="1 2" key="1">
    <citation type="submission" date="2021-06" db="EMBL/GenBank/DDBJ databases">
        <authorList>
            <person name="Kallberg Y."/>
            <person name="Tangrot J."/>
            <person name="Rosling A."/>
        </authorList>
    </citation>
    <scope>NUCLEOTIDE SEQUENCE [LARGE SCALE GENOMIC DNA]</scope>
    <source>
        <strain evidence="1 2">120-4 pot B 10/14</strain>
    </source>
</reference>
<keyword evidence="2" id="KW-1185">Reference proteome</keyword>
<gene>
    <name evidence="1" type="ORF">GMARGA_LOCUS22035</name>
</gene>
<evidence type="ECO:0000313" key="1">
    <source>
        <dbReference type="EMBL" id="CAG8795677.1"/>
    </source>
</evidence>
<evidence type="ECO:0000313" key="2">
    <source>
        <dbReference type="Proteomes" id="UP000789901"/>
    </source>
</evidence>
<organism evidence="1 2">
    <name type="scientific">Gigaspora margarita</name>
    <dbReference type="NCBI Taxonomy" id="4874"/>
    <lineage>
        <taxon>Eukaryota</taxon>
        <taxon>Fungi</taxon>
        <taxon>Fungi incertae sedis</taxon>
        <taxon>Mucoromycota</taxon>
        <taxon>Glomeromycotina</taxon>
        <taxon>Glomeromycetes</taxon>
        <taxon>Diversisporales</taxon>
        <taxon>Gigasporaceae</taxon>
        <taxon>Gigaspora</taxon>
    </lineage>
</organism>
<name>A0ABN7VS62_GIGMA</name>
<comment type="caution">
    <text evidence="1">The sequence shown here is derived from an EMBL/GenBank/DDBJ whole genome shotgun (WGS) entry which is preliminary data.</text>
</comment>
<accession>A0ABN7VS62</accession>
<sequence length="126" mass="14530">LTEDSSSQILTSLNHKYQLTLKERKLAIKERELKLVKEIELEKLPRELSLNRLTHPYKDPEKFNAIIEKLATSAKETLGLLFIFQVSAQFKALKALIEAGALIIPEEIADWKKEAVENIKKLKEEF</sequence>
<dbReference type="EMBL" id="CAJVQB010020900">
    <property type="protein sequence ID" value="CAG8795677.1"/>
    <property type="molecule type" value="Genomic_DNA"/>
</dbReference>
<protein>
    <submittedName>
        <fullName evidence="1">5292_t:CDS:1</fullName>
    </submittedName>
</protein>
<dbReference type="Proteomes" id="UP000789901">
    <property type="component" value="Unassembled WGS sequence"/>
</dbReference>